<sequence length="249" mass="28023">MLPDLTTVDQTDSHKLRLENYRLVIKNTSIADSGLYHCFVRTDTNVDIVTYRLTVSHETLFMNAGRNIYVDCTAKGEPFPLIKWVLPDGSQMTPTQFIGSRIFIFPNGTLYIKNINPNDSGRYECSATNPVGFAKRTVQMDVRQEAPGPWKGLYQQHSVMATYGSTVFLHCPESLGRFQVHRNGTLELRGIRKTDEGRFLCIAKNYLGEASLAVDLEVASLAENTLHCQGVSPHPHQCASSTWIMRRQP</sequence>
<dbReference type="GO" id="GO:0030424">
    <property type="term" value="C:axon"/>
    <property type="evidence" value="ECO:0007669"/>
    <property type="project" value="TreeGrafter"/>
</dbReference>
<dbReference type="GO" id="GO:0098632">
    <property type="term" value="F:cell-cell adhesion mediator activity"/>
    <property type="evidence" value="ECO:0007669"/>
    <property type="project" value="TreeGrafter"/>
</dbReference>
<dbReference type="AlphaFoldDB" id="A0A672QGM0"/>
<dbReference type="GO" id="GO:0007156">
    <property type="term" value="P:homophilic cell adhesion via plasma membrane adhesion molecules"/>
    <property type="evidence" value="ECO:0007669"/>
    <property type="project" value="TreeGrafter"/>
</dbReference>
<dbReference type="GO" id="GO:0005886">
    <property type="term" value="C:plasma membrane"/>
    <property type="evidence" value="ECO:0007669"/>
    <property type="project" value="TreeGrafter"/>
</dbReference>
<evidence type="ECO:0000313" key="4">
    <source>
        <dbReference type="Proteomes" id="UP000472262"/>
    </source>
</evidence>
<dbReference type="Ensembl" id="ENSSGRT00000079805.1">
    <property type="protein sequence ID" value="ENSSGRP00000074963.1"/>
    <property type="gene ID" value="ENSSGRG00000038048.1"/>
</dbReference>
<name>A0A672QGM0_SINGR</name>
<dbReference type="InterPro" id="IPR036179">
    <property type="entry name" value="Ig-like_dom_sf"/>
</dbReference>
<dbReference type="Gene3D" id="2.60.40.10">
    <property type="entry name" value="Immunoglobulins"/>
    <property type="match status" value="3"/>
</dbReference>
<dbReference type="PANTHER" id="PTHR10075">
    <property type="entry name" value="BASIGIN RELATED"/>
    <property type="match status" value="1"/>
</dbReference>
<evidence type="ECO:0000259" key="2">
    <source>
        <dbReference type="PROSITE" id="PS50835"/>
    </source>
</evidence>
<evidence type="ECO:0000313" key="3">
    <source>
        <dbReference type="Ensembl" id="ENSSGRP00000074963.1"/>
    </source>
</evidence>
<dbReference type="InterPro" id="IPR007110">
    <property type="entry name" value="Ig-like_dom"/>
</dbReference>
<dbReference type="Pfam" id="PF07679">
    <property type="entry name" value="I-set"/>
    <property type="match status" value="1"/>
</dbReference>
<dbReference type="PROSITE" id="PS50835">
    <property type="entry name" value="IG_LIKE"/>
    <property type="match status" value="1"/>
</dbReference>
<dbReference type="GO" id="GO:0007411">
    <property type="term" value="P:axon guidance"/>
    <property type="evidence" value="ECO:0007669"/>
    <property type="project" value="TreeGrafter"/>
</dbReference>
<organism evidence="3 4">
    <name type="scientific">Sinocyclocheilus grahami</name>
    <name type="common">Dianchi golden-line fish</name>
    <name type="synonym">Barbus grahami</name>
    <dbReference type="NCBI Taxonomy" id="75366"/>
    <lineage>
        <taxon>Eukaryota</taxon>
        <taxon>Metazoa</taxon>
        <taxon>Chordata</taxon>
        <taxon>Craniata</taxon>
        <taxon>Vertebrata</taxon>
        <taxon>Euteleostomi</taxon>
        <taxon>Actinopterygii</taxon>
        <taxon>Neopterygii</taxon>
        <taxon>Teleostei</taxon>
        <taxon>Ostariophysi</taxon>
        <taxon>Cypriniformes</taxon>
        <taxon>Cyprinidae</taxon>
        <taxon>Cyprininae</taxon>
        <taxon>Sinocyclocheilus</taxon>
    </lineage>
</organism>
<dbReference type="InterPro" id="IPR013783">
    <property type="entry name" value="Ig-like_fold"/>
</dbReference>
<dbReference type="SMART" id="SM00408">
    <property type="entry name" value="IGc2"/>
    <property type="match status" value="2"/>
</dbReference>
<dbReference type="InterPro" id="IPR003599">
    <property type="entry name" value="Ig_sub"/>
</dbReference>
<reference evidence="3" key="2">
    <citation type="submission" date="2025-09" db="UniProtKB">
        <authorList>
            <consortium name="Ensembl"/>
        </authorList>
    </citation>
    <scope>IDENTIFICATION</scope>
</reference>
<dbReference type="InterPro" id="IPR003598">
    <property type="entry name" value="Ig_sub2"/>
</dbReference>
<dbReference type="SUPFAM" id="SSF48726">
    <property type="entry name" value="Immunoglobulin"/>
    <property type="match status" value="3"/>
</dbReference>
<dbReference type="SMART" id="SM00409">
    <property type="entry name" value="IG"/>
    <property type="match status" value="3"/>
</dbReference>
<evidence type="ECO:0000256" key="1">
    <source>
        <dbReference type="ARBA" id="ARBA00023319"/>
    </source>
</evidence>
<keyword evidence="4" id="KW-1185">Reference proteome</keyword>
<feature type="domain" description="Ig-like" evidence="2">
    <location>
        <begin position="65"/>
        <end position="143"/>
    </location>
</feature>
<protein>
    <recommendedName>
        <fullName evidence="2">Ig-like domain-containing protein</fullName>
    </recommendedName>
</protein>
<dbReference type="InterPro" id="IPR013098">
    <property type="entry name" value="Ig_I-set"/>
</dbReference>
<proteinExistence type="predicted"/>
<accession>A0A672QGM0</accession>
<dbReference type="Proteomes" id="UP000472262">
    <property type="component" value="Unassembled WGS sequence"/>
</dbReference>
<dbReference type="GO" id="GO:0070593">
    <property type="term" value="P:dendrite self-avoidance"/>
    <property type="evidence" value="ECO:0007669"/>
    <property type="project" value="TreeGrafter"/>
</dbReference>
<dbReference type="PANTHER" id="PTHR10075:SF100">
    <property type="entry name" value="FASCICLIN-2"/>
    <property type="match status" value="1"/>
</dbReference>
<keyword evidence="1" id="KW-0393">Immunoglobulin domain</keyword>
<reference evidence="3" key="1">
    <citation type="submission" date="2025-08" db="UniProtKB">
        <authorList>
            <consortium name="Ensembl"/>
        </authorList>
    </citation>
    <scope>IDENTIFICATION</scope>
</reference>